<dbReference type="EMBL" id="JBJJXI010000059">
    <property type="protein sequence ID" value="KAL3398553.1"/>
    <property type="molecule type" value="Genomic_DNA"/>
</dbReference>
<evidence type="ECO:0000313" key="2">
    <source>
        <dbReference type="EMBL" id="KAL3398553.1"/>
    </source>
</evidence>
<reference evidence="2 3" key="1">
    <citation type="journal article" date="2024" name="bioRxiv">
        <title>A reference genome for Trichogramma kaykai: A tiny desert-dwelling parasitoid wasp with competing sex-ratio distorters.</title>
        <authorList>
            <person name="Culotta J."/>
            <person name="Lindsey A.R."/>
        </authorList>
    </citation>
    <scope>NUCLEOTIDE SEQUENCE [LARGE SCALE GENOMIC DNA]</scope>
    <source>
        <strain evidence="2 3">KSX58</strain>
    </source>
</reference>
<accession>A0ABD2X0R0</accession>
<evidence type="ECO:0000313" key="3">
    <source>
        <dbReference type="Proteomes" id="UP001627154"/>
    </source>
</evidence>
<gene>
    <name evidence="2" type="ORF">TKK_007696</name>
</gene>
<dbReference type="Proteomes" id="UP001627154">
    <property type="component" value="Unassembled WGS sequence"/>
</dbReference>
<comment type="caution">
    <text evidence="2">The sequence shown here is derived from an EMBL/GenBank/DDBJ whole genome shotgun (WGS) entry which is preliminary data.</text>
</comment>
<feature type="region of interest" description="Disordered" evidence="1">
    <location>
        <begin position="1"/>
        <end position="27"/>
    </location>
</feature>
<name>A0ABD2X0R0_9HYME</name>
<proteinExistence type="predicted"/>
<keyword evidence="3" id="KW-1185">Reference proteome</keyword>
<protein>
    <submittedName>
        <fullName evidence="2">Uncharacterized protein</fullName>
    </submittedName>
</protein>
<dbReference type="AlphaFoldDB" id="A0ABD2X0R0"/>
<evidence type="ECO:0000256" key="1">
    <source>
        <dbReference type="SAM" id="MobiDB-lite"/>
    </source>
</evidence>
<organism evidence="2 3">
    <name type="scientific">Trichogramma kaykai</name>
    <dbReference type="NCBI Taxonomy" id="54128"/>
    <lineage>
        <taxon>Eukaryota</taxon>
        <taxon>Metazoa</taxon>
        <taxon>Ecdysozoa</taxon>
        <taxon>Arthropoda</taxon>
        <taxon>Hexapoda</taxon>
        <taxon>Insecta</taxon>
        <taxon>Pterygota</taxon>
        <taxon>Neoptera</taxon>
        <taxon>Endopterygota</taxon>
        <taxon>Hymenoptera</taxon>
        <taxon>Apocrita</taxon>
        <taxon>Proctotrupomorpha</taxon>
        <taxon>Chalcidoidea</taxon>
        <taxon>Trichogrammatidae</taxon>
        <taxon>Trichogramma</taxon>
    </lineage>
</organism>
<sequence length="114" mass="13035">MKQVARGGHGSNRRPLNYSEPETLASSQLHLERRKRFSGIELSKNESVVDPALSLVVCLGISYIDAFELHRAPNTPNVRTRLIILHCIESLINELLEIQSYNERPQQRTRVAMR</sequence>